<dbReference type="eggNOG" id="COG3378">
    <property type="taxonomic scope" value="Bacteria"/>
</dbReference>
<name>W7Y4Y5_9BACT</name>
<sequence length="177" mass="20915">MELSLEDSPTIIITTNNILRGGSGSFARRQYQVEVAQYFNKNHTPIDEYENPFFNGWDKEEWQRFDAFMLICAQMFLKEGVTNCDEANSQMKQLIRNTNQSFSEWMEDNLDLMIVPLGVGTIEMRDRFLNDTNQKSSAISDRKFKDYVKNYCDIFPYRFENLNGRPRGFRLIEDKTR</sequence>
<gene>
    <name evidence="1" type="ORF">JCM21142_134767</name>
</gene>
<dbReference type="EMBL" id="BAMD01000204">
    <property type="protein sequence ID" value="GAF06000.1"/>
    <property type="molecule type" value="Genomic_DNA"/>
</dbReference>
<comment type="caution">
    <text evidence="1">The sequence shown here is derived from an EMBL/GenBank/DDBJ whole genome shotgun (WGS) entry which is preliminary data.</text>
</comment>
<evidence type="ECO:0000313" key="1">
    <source>
        <dbReference type="EMBL" id="GAF06000.1"/>
    </source>
</evidence>
<protein>
    <submittedName>
        <fullName evidence="1">Uncharacterized protein</fullName>
    </submittedName>
</protein>
<proteinExistence type="predicted"/>
<dbReference type="OrthoDB" id="840343at2"/>
<dbReference type="AlphaFoldDB" id="W7Y4Y5"/>
<organism evidence="1 2">
    <name type="scientific">Saccharicrinis fermentans DSM 9555 = JCM 21142</name>
    <dbReference type="NCBI Taxonomy" id="869213"/>
    <lineage>
        <taxon>Bacteria</taxon>
        <taxon>Pseudomonadati</taxon>
        <taxon>Bacteroidota</taxon>
        <taxon>Bacteroidia</taxon>
        <taxon>Marinilabiliales</taxon>
        <taxon>Marinilabiliaceae</taxon>
        <taxon>Saccharicrinis</taxon>
    </lineage>
</organism>
<dbReference type="Proteomes" id="UP000019402">
    <property type="component" value="Unassembled WGS sequence"/>
</dbReference>
<evidence type="ECO:0000313" key="2">
    <source>
        <dbReference type="Proteomes" id="UP000019402"/>
    </source>
</evidence>
<accession>W7Y4Y5</accession>
<reference evidence="1 2" key="1">
    <citation type="journal article" date="2014" name="Genome Announc.">
        <title>Draft Genome Sequence of Cytophaga fermentans JCM 21142T, a Facultative Anaerobe Isolated from Marine Mud.</title>
        <authorList>
            <person name="Starns D."/>
            <person name="Oshima K."/>
            <person name="Suda W."/>
            <person name="Iino T."/>
            <person name="Yuki M."/>
            <person name="Inoue J."/>
            <person name="Kitamura K."/>
            <person name="Iida T."/>
            <person name="Darby A."/>
            <person name="Hattori M."/>
            <person name="Ohkuma M."/>
        </authorList>
    </citation>
    <scope>NUCLEOTIDE SEQUENCE [LARGE SCALE GENOMIC DNA]</scope>
    <source>
        <strain evidence="1 2">JCM 21142</strain>
    </source>
</reference>
<keyword evidence="2" id="KW-1185">Reference proteome</keyword>
<dbReference type="STRING" id="869213.GCA_000517085_00394"/>
<dbReference type="RefSeq" id="WP_027470439.1">
    <property type="nucleotide sequence ID" value="NZ_BAMD01000204.1"/>
</dbReference>